<keyword evidence="1" id="KW-0812">Transmembrane</keyword>
<feature type="transmembrane region" description="Helical" evidence="1">
    <location>
        <begin position="273"/>
        <end position="296"/>
    </location>
</feature>
<dbReference type="OrthoDB" id="290051at2"/>
<name>A0A1G7F1H3_9BACT</name>
<dbReference type="Proteomes" id="UP000182427">
    <property type="component" value="Chromosome I"/>
</dbReference>
<dbReference type="EMBL" id="LT629690">
    <property type="protein sequence ID" value="SDE69793.1"/>
    <property type="molecule type" value="Genomic_DNA"/>
</dbReference>
<dbReference type="Pfam" id="PF01757">
    <property type="entry name" value="Acyl_transf_3"/>
    <property type="match status" value="1"/>
</dbReference>
<dbReference type="GO" id="GO:0016747">
    <property type="term" value="F:acyltransferase activity, transferring groups other than amino-acyl groups"/>
    <property type="evidence" value="ECO:0007669"/>
    <property type="project" value="InterPro"/>
</dbReference>
<feature type="transmembrane region" description="Helical" evidence="1">
    <location>
        <begin position="157"/>
        <end position="179"/>
    </location>
</feature>
<keyword evidence="3" id="KW-0808">Transferase</keyword>
<dbReference type="PANTHER" id="PTHR23028">
    <property type="entry name" value="ACETYLTRANSFERASE"/>
    <property type="match status" value="1"/>
</dbReference>
<dbReference type="RefSeq" id="WP_083343489.1">
    <property type="nucleotide sequence ID" value="NZ_LT629690.1"/>
</dbReference>
<feature type="transmembrane region" description="Helical" evidence="1">
    <location>
        <begin position="186"/>
        <end position="203"/>
    </location>
</feature>
<evidence type="ECO:0000259" key="2">
    <source>
        <dbReference type="Pfam" id="PF01757"/>
    </source>
</evidence>
<keyword evidence="3" id="KW-0378">Hydrolase</keyword>
<keyword evidence="3" id="KW-0012">Acyltransferase</keyword>
<feature type="transmembrane region" description="Helical" evidence="1">
    <location>
        <begin position="308"/>
        <end position="330"/>
    </location>
</feature>
<accession>A0A1G7F1H3</accession>
<keyword evidence="1" id="KW-1133">Transmembrane helix</keyword>
<evidence type="ECO:0000313" key="4">
    <source>
        <dbReference type="Proteomes" id="UP000182427"/>
    </source>
</evidence>
<feature type="transmembrane region" description="Helical" evidence="1">
    <location>
        <begin position="223"/>
        <end position="238"/>
    </location>
</feature>
<evidence type="ECO:0000256" key="1">
    <source>
        <dbReference type="SAM" id="Phobius"/>
    </source>
</evidence>
<evidence type="ECO:0000313" key="3">
    <source>
        <dbReference type="EMBL" id="SDE69793.1"/>
    </source>
</evidence>
<proteinExistence type="predicted"/>
<dbReference type="PANTHER" id="PTHR23028:SF134">
    <property type="entry name" value="PUTATIVE (AFU_ORTHOLOGUE AFUA_4G08520)-RELATED"/>
    <property type="match status" value="1"/>
</dbReference>
<organism evidence="3 4">
    <name type="scientific">Terriglobus roseus</name>
    <dbReference type="NCBI Taxonomy" id="392734"/>
    <lineage>
        <taxon>Bacteria</taxon>
        <taxon>Pseudomonadati</taxon>
        <taxon>Acidobacteriota</taxon>
        <taxon>Terriglobia</taxon>
        <taxon>Terriglobales</taxon>
        <taxon>Acidobacteriaceae</taxon>
        <taxon>Terriglobus</taxon>
    </lineage>
</organism>
<feature type="domain" description="Acyltransferase 3" evidence="2">
    <location>
        <begin position="17"/>
        <end position="362"/>
    </location>
</feature>
<reference evidence="3 4" key="1">
    <citation type="submission" date="2016-10" db="EMBL/GenBank/DDBJ databases">
        <authorList>
            <person name="de Groot N.N."/>
        </authorList>
    </citation>
    <scope>NUCLEOTIDE SEQUENCE [LARGE SCALE GENOMIC DNA]</scope>
    <source>
        <strain evidence="3 4">GAS232</strain>
    </source>
</reference>
<dbReference type="AlphaFoldDB" id="A0A1G7F1H3"/>
<sequence length="386" mass="43295">MSHSHARIQPKQHFEILDGLRGVAAMMVVLFHICETWNGGDHAKQIINHGYLAVDFFFMLSGFVIAYAYDSRWNPTNGQPGMTLWDFFKRRVIRLQPMLIMGNVLGALLFYFSASPKIFPIVATTSVSRLILIALIGCTVIPIPISMDIRGWQEMHPLAGTAWSLFFEYIANIAYALGLRKVSNRVLMVLAVLSAALLTHYLVTTPRGDITGGWSVNAMELKIGFLRLAFPFLAGMLLQRMHKRIHVRNAFLWCSLLLVVTFILPRFGTTASLWMNGLYEAMVIIFVFPIVVAMGAGEQISGRTATHLCRFSGAISYPLYITHYSLIYIYTAKVYDGKLTPMQGVTWGAALFVTAVAIAYACLKLVDEPVRRWLNRRFLVTGTTSL</sequence>
<feature type="transmembrane region" description="Helical" evidence="1">
    <location>
        <begin position="126"/>
        <end position="145"/>
    </location>
</feature>
<keyword evidence="4" id="KW-1185">Reference proteome</keyword>
<dbReference type="InterPro" id="IPR050879">
    <property type="entry name" value="Acyltransferase_3"/>
</dbReference>
<gene>
    <name evidence="3" type="ORF">SAMN05444167_0179</name>
</gene>
<feature type="transmembrane region" description="Helical" evidence="1">
    <location>
        <begin position="345"/>
        <end position="366"/>
    </location>
</feature>
<feature type="transmembrane region" description="Helical" evidence="1">
    <location>
        <begin position="250"/>
        <end position="267"/>
    </location>
</feature>
<feature type="transmembrane region" description="Helical" evidence="1">
    <location>
        <begin position="50"/>
        <end position="69"/>
    </location>
</feature>
<keyword evidence="1" id="KW-0472">Membrane</keyword>
<dbReference type="InterPro" id="IPR002656">
    <property type="entry name" value="Acyl_transf_3_dom"/>
</dbReference>
<dbReference type="GO" id="GO:0016787">
    <property type="term" value="F:hydrolase activity"/>
    <property type="evidence" value="ECO:0007669"/>
    <property type="project" value="UniProtKB-KW"/>
</dbReference>
<protein>
    <submittedName>
        <fullName evidence="3">Peptidoglycan/LPS O-acetylase OafA/YrhL, contains acyltransferase and SGNH-hydrolase domains</fullName>
    </submittedName>
</protein>
<feature type="transmembrane region" description="Helical" evidence="1">
    <location>
        <begin position="95"/>
        <end position="114"/>
    </location>
</feature>